<comment type="caution">
    <text evidence="2">The sequence shown here is derived from an EMBL/GenBank/DDBJ whole genome shotgun (WGS) entry which is preliminary data.</text>
</comment>
<dbReference type="Gene3D" id="3.40.50.150">
    <property type="entry name" value="Vaccinia Virus protein VP39"/>
    <property type="match status" value="1"/>
</dbReference>
<protein>
    <recommendedName>
        <fullName evidence="1">Methyltransferase type 11 domain-containing protein</fullName>
    </recommendedName>
</protein>
<evidence type="ECO:0000313" key="3">
    <source>
        <dbReference type="Proteomes" id="UP001310594"/>
    </source>
</evidence>
<gene>
    <name evidence="2" type="ORF">LTR97_010635</name>
</gene>
<dbReference type="AlphaFoldDB" id="A0AAN7W0P0"/>
<dbReference type="InterPro" id="IPR013216">
    <property type="entry name" value="Methyltransf_11"/>
</dbReference>
<dbReference type="PANTHER" id="PTHR43591">
    <property type="entry name" value="METHYLTRANSFERASE"/>
    <property type="match status" value="1"/>
</dbReference>
<dbReference type="CDD" id="cd02440">
    <property type="entry name" value="AdoMet_MTases"/>
    <property type="match status" value="1"/>
</dbReference>
<evidence type="ECO:0000259" key="1">
    <source>
        <dbReference type="Pfam" id="PF08241"/>
    </source>
</evidence>
<sequence length="299" mass="33723">MSSQPENSAEYWSSHAGSYSFQTKGLLGPPGASLLEELDSLLPFGSTPDSEVYVLDDGAGSGNTTITLKTKYPRVRLLATDLAPGMLEILRSRTDKEQGWTPIETRAANAEDLHEASLADATFSHVVSAFMIYFCDNPPKAVSEMFRVLRAGGVVGVATLTEPSPSWRLPWQKTVRQFFSQEGRYDPKRVEYESPYSFPMVTYDPSQMREMMVKAGFEDVNIRNFDAHFEPMTADAAVKLFYELGYQNPGVNVLFQGFEKEEIEAMRPTFREQYLAVYGENNERQHEKILLTTARKPKR</sequence>
<dbReference type="InterPro" id="IPR029063">
    <property type="entry name" value="SAM-dependent_MTases_sf"/>
</dbReference>
<accession>A0AAN7W0P0</accession>
<dbReference type="SUPFAM" id="SSF53335">
    <property type="entry name" value="S-adenosyl-L-methionine-dependent methyltransferases"/>
    <property type="match status" value="1"/>
</dbReference>
<dbReference type="Pfam" id="PF08241">
    <property type="entry name" value="Methyltransf_11"/>
    <property type="match status" value="1"/>
</dbReference>
<name>A0AAN7W0P0_9PEZI</name>
<proteinExistence type="predicted"/>
<evidence type="ECO:0000313" key="2">
    <source>
        <dbReference type="EMBL" id="KAK5693159.1"/>
    </source>
</evidence>
<dbReference type="Proteomes" id="UP001310594">
    <property type="component" value="Unassembled WGS sequence"/>
</dbReference>
<feature type="domain" description="Methyltransferase type 11" evidence="1">
    <location>
        <begin position="55"/>
        <end position="155"/>
    </location>
</feature>
<dbReference type="EMBL" id="JAVRQU010000018">
    <property type="protein sequence ID" value="KAK5693159.1"/>
    <property type="molecule type" value="Genomic_DNA"/>
</dbReference>
<organism evidence="2 3">
    <name type="scientific">Elasticomyces elasticus</name>
    <dbReference type="NCBI Taxonomy" id="574655"/>
    <lineage>
        <taxon>Eukaryota</taxon>
        <taxon>Fungi</taxon>
        <taxon>Dikarya</taxon>
        <taxon>Ascomycota</taxon>
        <taxon>Pezizomycotina</taxon>
        <taxon>Dothideomycetes</taxon>
        <taxon>Dothideomycetidae</taxon>
        <taxon>Mycosphaerellales</taxon>
        <taxon>Teratosphaeriaceae</taxon>
        <taxon>Elasticomyces</taxon>
    </lineage>
</organism>
<reference evidence="2" key="1">
    <citation type="submission" date="2023-08" db="EMBL/GenBank/DDBJ databases">
        <title>Black Yeasts Isolated from many extreme environments.</title>
        <authorList>
            <person name="Coleine C."/>
            <person name="Stajich J.E."/>
            <person name="Selbmann L."/>
        </authorList>
    </citation>
    <scope>NUCLEOTIDE SEQUENCE</scope>
    <source>
        <strain evidence="2">CCFEE 5810</strain>
    </source>
</reference>
<dbReference type="GO" id="GO:0008757">
    <property type="term" value="F:S-adenosylmethionine-dependent methyltransferase activity"/>
    <property type="evidence" value="ECO:0007669"/>
    <property type="project" value="InterPro"/>
</dbReference>